<name>Q1G8Y8_LACDA</name>
<dbReference type="KEGG" id="ldb:Ldb1682"/>
<proteinExistence type="predicted"/>
<protein>
    <submittedName>
        <fullName evidence="2">Uncharacterized protein</fullName>
    </submittedName>
</protein>
<reference evidence="2 3" key="1">
    <citation type="journal article" date="2006" name="Proc. Natl. Acad. Sci. U.S.A.">
        <title>The complete genome sequence of Lactobacillus bulgaricus reveals extensive and ongoing reductive evolution.</title>
        <authorList>
            <person name="van de Guchte M."/>
            <person name="Penaud S."/>
            <person name="Grimaldi C."/>
            <person name="Barbe V."/>
            <person name="Bryson K."/>
            <person name="Nicolas P."/>
            <person name="Robert C."/>
            <person name="Oztas S."/>
            <person name="Mangenot S."/>
            <person name="Couloux A."/>
            <person name="Loux V."/>
            <person name="Dervyn R."/>
            <person name="Bossy R."/>
            <person name="Bolotin A."/>
            <person name="Batto J.-M."/>
            <person name="Walunas T."/>
            <person name="Gibrat J.-F."/>
            <person name="Bessieres P."/>
            <person name="Weissenbach J."/>
            <person name="Ehrlich S.D."/>
            <person name="Maguin E."/>
        </authorList>
    </citation>
    <scope>NUCLEOTIDE SEQUENCE [LARGE SCALE GENOMIC DNA]</scope>
    <source>
        <strain evidence="3">ATCC 11842 / DSM 20081 / BCRC 10696 / JCM 1002 / NBRC 13953 / NCIMB 11778 / NCTC 12712 / WDCM 00102 / Lb 14</strain>
    </source>
</reference>
<organism evidence="2 3">
    <name type="scientific">Lactobacillus delbrueckii subsp. bulgaricus (strain ATCC 11842 / DSM 20081 / BCRC 10696 / JCM 1002 / NBRC 13953 / NCIMB 11778 / NCTC 12712 / WDCM 00102 / Lb 14)</name>
    <dbReference type="NCBI Taxonomy" id="390333"/>
    <lineage>
        <taxon>Bacteria</taxon>
        <taxon>Bacillati</taxon>
        <taxon>Bacillota</taxon>
        <taxon>Bacilli</taxon>
        <taxon>Lactobacillales</taxon>
        <taxon>Lactobacillaceae</taxon>
        <taxon>Lactobacillus</taxon>
    </lineage>
</organism>
<dbReference type="PATRIC" id="fig|390333.13.peg.942"/>
<accession>Q1G8Y8</accession>
<gene>
    <name evidence="2" type="ordered locus">Ldb1682</name>
</gene>
<evidence type="ECO:0000313" key="2">
    <source>
        <dbReference type="EMBL" id="CAI98471.1"/>
    </source>
</evidence>
<evidence type="ECO:0000313" key="3">
    <source>
        <dbReference type="Proteomes" id="UP000001259"/>
    </source>
</evidence>
<feature type="region of interest" description="Disordered" evidence="1">
    <location>
        <begin position="39"/>
        <end position="80"/>
    </location>
</feature>
<dbReference type="RefSeq" id="WP_011544143.1">
    <property type="nucleotide sequence ID" value="NC_008054.1"/>
</dbReference>
<sequence length="96" mass="10492">MKELGKKQITIKLLGDDTDDAKKTTEFIQSDLESRLAKPVRPLSPLGPTTAASLKTGSATGLPSRTAWTPPTPSTNPSAWLNWKKAWPSTLKRFTN</sequence>
<dbReference type="HOGENOM" id="CLU_2356164_0_0_9"/>
<evidence type="ECO:0000256" key="1">
    <source>
        <dbReference type="SAM" id="MobiDB-lite"/>
    </source>
</evidence>
<dbReference type="AlphaFoldDB" id="Q1G8Y8"/>
<dbReference type="Proteomes" id="UP000001259">
    <property type="component" value="Chromosome"/>
</dbReference>
<keyword evidence="3" id="KW-1185">Reference proteome</keyword>
<feature type="compositionally biased region" description="Polar residues" evidence="1">
    <location>
        <begin position="50"/>
        <end position="79"/>
    </location>
</feature>
<dbReference type="EMBL" id="CR954253">
    <property type="protein sequence ID" value="CAI98471.1"/>
    <property type="molecule type" value="Genomic_DNA"/>
</dbReference>